<name>A0A261FXB7_9BIFI</name>
<accession>A0A261FXB7</accession>
<organism evidence="1 2">
    <name type="scientific">Bifidobacterium hapali</name>
    <dbReference type="NCBI Taxonomy" id="1630172"/>
    <lineage>
        <taxon>Bacteria</taxon>
        <taxon>Bacillati</taxon>
        <taxon>Actinomycetota</taxon>
        <taxon>Actinomycetes</taxon>
        <taxon>Bifidobacteriales</taxon>
        <taxon>Bifidobacteriaceae</taxon>
        <taxon>Bifidobacterium</taxon>
    </lineage>
</organism>
<comment type="caution">
    <text evidence="1">The sequence shown here is derived from an EMBL/GenBank/DDBJ whole genome shotgun (WGS) entry which is preliminary data.</text>
</comment>
<gene>
    <name evidence="1" type="ORF">BHAP_1812</name>
</gene>
<evidence type="ECO:0000313" key="2">
    <source>
        <dbReference type="Proteomes" id="UP000216074"/>
    </source>
</evidence>
<evidence type="ECO:0000313" key="1">
    <source>
        <dbReference type="EMBL" id="OZG63625.1"/>
    </source>
</evidence>
<sequence length="41" mass="4478">MPFHLKPKPKCAKFRALSMFAGNVLADSRAMIKPRGSASCN</sequence>
<keyword evidence="2" id="KW-1185">Reference proteome</keyword>
<proteinExistence type="predicted"/>
<dbReference type="AlphaFoldDB" id="A0A261FXB7"/>
<dbReference type="Proteomes" id="UP000216074">
    <property type="component" value="Unassembled WGS sequence"/>
</dbReference>
<reference evidence="1 2" key="1">
    <citation type="journal article" date="2017" name="BMC Genomics">
        <title>Comparative genomic and phylogenomic analyses of the Bifidobacteriaceae family.</title>
        <authorList>
            <person name="Lugli G.A."/>
            <person name="Milani C."/>
            <person name="Turroni F."/>
            <person name="Duranti S."/>
            <person name="Mancabelli L."/>
            <person name="Mangifesta M."/>
            <person name="Ferrario C."/>
            <person name="Modesto M."/>
            <person name="Mattarelli P."/>
            <person name="Jiri K."/>
            <person name="van Sinderen D."/>
            <person name="Ventura M."/>
        </authorList>
    </citation>
    <scope>NUCLEOTIDE SEQUENCE [LARGE SCALE GENOMIC DNA]</scope>
    <source>
        <strain evidence="1 2">DSM 100202</strain>
    </source>
</reference>
<dbReference type="EMBL" id="MWWY01000035">
    <property type="protein sequence ID" value="OZG63625.1"/>
    <property type="molecule type" value="Genomic_DNA"/>
</dbReference>
<protein>
    <submittedName>
        <fullName evidence="1">Uncharacterized protein</fullName>
    </submittedName>
</protein>